<keyword evidence="1" id="KW-0812">Transmembrane</keyword>
<reference evidence="2 3" key="1">
    <citation type="submission" date="2018-05" db="EMBL/GenBank/DDBJ databases">
        <title>Genomic Encyclopedia of Type Strains, Phase IV (KMG-V): Genome sequencing to study the core and pangenomes of soil and plant-associated prokaryotes.</title>
        <authorList>
            <person name="Whitman W."/>
        </authorList>
    </citation>
    <scope>NUCLEOTIDE SEQUENCE [LARGE SCALE GENOMIC DNA]</scope>
    <source>
        <strain evidence="2 3">SIr-6563</strain>
    </source>
</reference>
<dbReference type="Proteomes" id="UP000247515">
    <property type="component" value="Unassembled WGS sequence"/>
</dbReference>
<accession>A0ABX5MEG2</accession>
<dbReference type="GeneID" id="61308427"/>
<comment type="caution">
    <text evidence="2">The sequence shown here is derived from an EMBL/GenBank/DDBJ whole genome shotgun (WGS) entry which is preliminary data.</text>
</comment>
<feature type="transmembrane region" description="Helical" evidence="1">
    <location>
        <begin position="45"/>
        <end position="62"/>
    </location>
</feature>
<keyword evidence="1" id="KW-0472">Membrane</keyword>
<evidence type="ECO:0000256" key="1">
    <source>
        <dbReference type="SAM" id="Phobius"/>
    </source>
</evidence>
<evidence type="ECO:0000313" key="2">
    <source>
        <dbReference type="EMBL" id="PXX03454.1"/>
    </source>
</evidence>
<gene>
    <name evidence="2" type="ORF">C7400_1495</name>
</gene>
<feature type="transmembrane region" description="Helical" evidence="1">
    <location>
        <begin position="108"/>
        <end position="128"/>
    </location>
</feature>
<name>A0ABX5MEG2_9BURK</name>
<keyword evidence="1" id="KW-1133">Transmembrane helix</keyword>
<protein>
    <submittedName>
        <fullName evidence="2">Uncharacterized protein</fullName>
    </submittedName>
</protein>
<proteinExistence type="predicted"/>
<feature type="transmembrane region" description="Helical" evidence="1">
    <location>
        <begin position="74"/>
        <end position="96"/>
    </location>
</feature>
<evidence type="ECO:0000313" key="3">
    <source>
        <dbReference type="Proteomes" id="UP000247515"/>
    </source>
</evidence>
<dbReference type="EMBL" id="QJJV01000049">
    <property type="protein sequence ID" value="PXX03454.1"/>
    <property type="molecule type" value="Genomic_DNA"/>
</dbReference>
<organism evidence="2 3">
    <name type="scientific">Paraburkholderia tropica</name>
    <dbReference type="NCBI Taxonomy" id="92647"/>
    <lineage>
        <taxon>Bacteria</taxon>
        <taxon>Pseudomonadati</taxon>
        <taxon>Pseudomonadota</taxon>
        <taxon>Betaproteobacteria</taxon>
        <taxon>Burkholderiales</taxon>
        <taxon>Burkholderiaceae</taxon>
        <taxon>Paraburkholderia</taxon>
    </lineage>
</organism>
<keyword evidence="3" id="KW-1185">Reference proteome</keyword>
<sequence length="141" mass="15338">MTTLFDLMEKAILGLLATAIAAVITLASVAKAELDANLLRAVQDYFWSIPFLAGVAVLLVMRKSESTMKGLGKGVLAFSCMFVIWLSAGIVTWIQATLALLGHYAIPGWKGTIMFLIFLIPYHFCLAYGKKQSCSSSIDSR</sequence>
<dbReference type="RefSeq" id="WP_146230145.1">
    <property type="nucleotide sequence ID" value="NZ_CP049138.1"/>
</dbReference>